<evidence type="ECO:0000313" key="2">
    <source>
        <dbReference type="Proteomes" id="UP001152646"/>
    </source>
</evidence>
<dbReference type="EMBL" id="CAJVPA010000206">
    <property type="protein sequence ID" value="CAG8400631.1"/>
    <property type="molecule type" value="Genomic_DNA"/>
</dbReference>
<evidence type="ECO:0000313" key="1">
    <source>
        <dbReference type="EMBL" id="CAG8400631.1"/>
    </source>
</evidence>
<dbReference type="OrthoDB" id="426718at2759"/>
<accession>A0A9W4JHL7</accession>
<dbReference type="AlphaFoldDB" id="A0A9W4JHL7"/>
<protein>
    <submittedName>
        <fullName evidence="1">Uncharacterized protein</fullName>
    </submittedName>
</protein>
<gene>
    <name evidence="1" type="ORF">PSALAMII_LOCUS8062</name>
</gene>
<reference evidence="1" key="1">
    <citation type="submission" date="2021-07" db="EMBL/GenBank/DDBJ databases">
        <authorList>
            <person name="Branca A.L. A."/>
        </authorList>
    </citation>
    <scope>NUCLEOTIDE SEQUENCE</scope>
</reference>
<dbReference type="Proteomes" id="UP001152646">
    <property type="component" value="Unassembled WGS sequence"/>
</dbReference>
<name>A0A9W4JHL7_9EURO</name>
<organism evidence="1 2">
    <name type="scientific">Penicillium salamii</name>
    <dbReference type="NCBI Taxonomy" id="1612424"/>
    <lineage>
        <taxon>Eukaryota</taxon>
        <taxon>Fungi</taxon>
        <taxon>Dikarya</taxon>
        <taxon>Ascomycota</taxon>
        <taxon>Pezizomycotina</taxon>
        <taxon>Eurotiomycetes</taxon>
        <taxon>Eurotiomycetidae</taxon>
        <taxon>Eurotiales</taxon>
        <taxon>Aspergillaceae</taxon>
        <taxon>Penicillium</taxon>
    </lineage>
</organism>
<comment type="caution">
    <text evidence="1">The sequence shown here is derived from an EMBL/GenBank/DDBJ whole genome shotgun (WGS) entry which is preliminary data.</text>
</comment>
<sequence>MTLVTWAPTTVTPPETPVYISHYESSGMNFVKEGLLTEMLMFGAPPCLTTPLP</sequence>
<proteinExistence type="predicted"/>